<evidence type="ECO:0000313" key="4">
    <source>
        <dbReference type="EMBL" id="CUG07821.1"/>
    </source>
</evidence>
<dbReference type="SMART" id="SM00220">
    <property type="entry name" value="S_TKc"/>
    <property type="match status" value="1"/>
</dbReference>
<dbReference type="Gene3D" id="1.10.510.10">
    <property type="entry name" value="Transferase(Phosphotransferase) domain 1"/>
    <property type="match status" value="1"/>
</dbReference>
<dbReference type="PROSITE" id="PS50011">
    <property type="entry name" value="PROTEIN_KINASE_DOM"/>
    <property type="match status" value="1"/>
</dbReference>
<dbReference type="Gene3D" id="3.30.200.20">
    <property type="entry name" value="Phosphorylase Kinase, domain 1"/>
    <property type="match status" value="1"/>
</dbReference>
<dbReference type="InterPro" id="IPR000719">
    <property type="entry name" value="Prot_kinase_dom"/>
</dbReference>
<feature type="transmembrane region" description="Helical" evidence="2">
    <location>
        <begin position="332"/>
        <end position="351"/>
    </location>
</feature>
<reference evidence="5" key="1">
    <citation type="submission" date="2015-09" db="EMBL/GenBank/DDBJ databases">
        <authorList>
            <consortium name="Pathogen Informatics"/>
        </authorList>
    </citation>
    <scope>NUCLEOTIDE SEQUENCE [LARGE SCALE GENOMIC DNA]</scope>
    <source>
        <strain evidence="5">Lake Konstanz</strain>
    </source>
</reference>
<feature type="region of interest" description="Disordered" evidence="1">
    <location>
        <begin position="703"/>
        <end position="726"/>
    </location>
</feature>
<dbReference type="GO" id="GO:0004674">
    <property type="term" value="F:protein serine/threonine kinase activity"/>
    <property type="evidence" value="ECO:0007669"/>
    <property type="project" value="TreeGrafter"/>
</dbReference>
<feature type="compositionally biased region" description="Basic and acidic residues" evidence="1">
    <location>
        <begin position="535"/>
        <end position="548"/>
    </location>
</feature>
<feature type="domain" description="Protein kinase" evidence="3">
    <location>
        <begin position="981"/>
        <end position="1297"/>
    </location>
</feature>
<dbReference type="VEuPathDB" id="TriTrypDB:BSAL_73910"/>
<dbReference type="PANTHER" id="PTHR24361">
    <property type="entry name" value="MITOGEN-ACTIVATED KINASE KINASE KINASE"/>
    <property type="match status" value="1"/>
</dbReference>
<feature type="transmembrane region" description="Helical" evidence="2">
    <location>
        <begin position="363"/>
        <end position="384"/>
    </location>
</feature>
<dbReference type="InterPro" id="IPR011009">
    <property type="entry name" value="Kinase-like_dom_sf"/>
</dbReference>
<dbReference type="GO" id="GO:0005524">
    <property type="term" value="F:ATP binding"/>
    <property type="evidence" value="ECO:0007669"/>
    <property type="project" value="InterPro"/>
</dbReference>
<feature type="region of interest" description="Disordered" evidence="1">
    <location>
        <begin position="1321"/>
        <end position="1351"/>
    </location>
</feature>
<name>A0A0S4J188_BODSA</name>
<keyword evidence="2 4" id="KW-0812">Transmembrane</keyword>
<sequence>MALNVLAEHAAHEIFARLGELRQRIYFYADDLRRRCEADATAQSDIDEEDDDPFDAPITNRSLSSSHDRNVLRTSNGGSHRQPGTVPGGGDWKPSQPFSIRQSTLASTAHGKSYLESCRLFYGVFTAMGDLVSTMLHHATISKDLSAYREDIAPSLYLLAMQLNGLSNWDMCPTAMYQGMVACLVELDEQLMSAGPREALNAPLKGDQLHLNRDNSMGLTPHMAHSNSTRQAAAGHQAAGIVANQSSHSYSSAAAAAAGAASSHHQQLQQQQNGAAHADILALLEPCEGVLHRLLFMTHSASKQRRSSFFDNLSHLLRQFLLLEQYEDARTAAWFLLISITLSLAYVLVEIDELQGDSAGTRLILPLTMLLSPIVSSLLLRAVLPSSSSWVQSTGALVRIPTLLTSLAVGLAWGSSRHLNDETSRRGTCVFFPYLASLWTMANTATCALLSSGAFILGTLIIFKDGYTSVFVESLLFALGMGIAVATYAGVMIPPSSVPLGTLQCSQMLTHAITALAGGQQLQRGRLSPQWVGAHAHDDGDPPVRGHPLDPAGSAAEPQMSVTSSTAVHKRGAAASYYDVLMLLQHAAQEAGGLAVVHADAASVTAGGGGGSRSNSIGLESSAQPIQHSAGVFQGNSSLAGSLFQIPTSTEGDVIRAGRVLDALMLNVAATMQRRRSSSGLSSSQQQQPVVVFNSALVYPKRGGGGGGGSSNNAGGGGGGSTTMTQPSSVMMWCEEMSLFTPTTIAALRLETAGSGLSFDFTKDRGLVMKYRIPINAANVPAVLRLPLAANEGDETVLIVHPNASVRFALSQWFWDQGIAVCVVPTLALTPETSVATYAGVVLPHEVFLPGACPSQCSVRFALSQWFWDQGIAVCVVPTLALTPETSVATYAGVVLPHEVFLPGAAAEDVDMLTIFPFAFVCALSLTTNPPRLAPTDSLHLVLKGLPSHASLGQYRRLVTEVRLRACTRYLNVPPVLFHNPAPMRRLGQGSVGIVHKVRLEDGSVAAMKVMRSRLLLQNNIAPEACAEEERRKMALSHPNIVNVHRVDRTAALGGGGEVIVFAELCSDVTLRALLQCGPLVHQEAALITVQLLHGLDYLHRSHSFAGDLKSENILFGPLRRVKIADYSSRFTTMNWRAPEFLSTSPATPAEREAADVWALGCVQLEMLFGNDYVPTVATSTFMNTTATAPSLAGASVSDGSGSSPPRGGGGPGAQSLLEAAFFFSSLAGASVSDGSGSRMHFRLTTGSALCLPAAPELDHVLPQYMFPEWRSFVMDCLEVDPMRRPRIDTLLRHRFVNSVSIGFQQLPPMTEGMRMIPSEHRNDRATRSQSSGGGGSSVNWPKAESDEYND</sequence>
<dbReference type="SUPFAM" id="SSF56112">
    <property type="entry name" value="Protein kinase-like (PK-like)"/>
    <property type="match status" value="1"/>
</dbReference>
<organism evidence="4 5">
    <name type="scientific">Bodo saltans</name>
    <name type="common">Flagellated protozoan</name>
    <dbReference type="NCBI Taxonomy" id="75058"/>
    <lineage>
        <taxon>Eukaryota</taxon>
        <taxon>Discoba</taxon>
        <taxon>Euglenozoa</taxon>
        <taxon>Kinetoplastea</taxon>
        <taxon>Metakinetoplastina</taxon>
        <taxon>Eubodonida</taxon>
        <taxon>Bodonidae</taxon>
        <taxon>Bodo</taxon>
    </lineage>
</organism>
<feature type="region of interest" description="Disordered" evidence="1">
    <location>
        <begin position="1193"/>
        <end position="1212"/>
    </location>
</feature>
<dbReference type="Pfam" id="PF00069">
    <property type="entry name" value="Pkinase"/>
    <property type="match status" value="1"/>
</dbReference>
<feature type="region of interest" description="Disordered" evidence="1">
    <location>
        <begin position="532"/>
        <end position="565"/>
    </location>
</feature>
<keyword evidence="2" id="KW-1133">Transmembrane helix</keyword>
<dbReference type="EMBL" id="CYKH01000633">
    <property type="protein sequence ID" value="CUG07821.1"/>
    <property type="molecule type" value="Genomic_DNA"/>
</dbReference>
<evidence type="ECO:0000256" key="1">
    <source>
        <dbReference type="SAM" id="MobiDB-lite"/>
    </source>
</evidence>
<evidence type="ECO:0000256" key="2">
    <source>
        <dbReference type="SAM" id="Phobius"/>
    </source>
</evidence>
<keyword evidence="2" id="KW-0472">Membrane</keyword>
<dbReference type="GO" id="GO:0005737">
    <property type="term" value="C:cytoplasm"/>
    <property type="evidence" value="ECO:0007669"/>
    <property type="project" value="TreeGrafter"/>
</dbReference>
<feature type="compositionally biased region" description="Gly residues" evidence="1">
    <location>
        <begin position="703"/>
        <end position="721"/>
    </location>
</feature>
<feature type="transmembrane region" description="Helical" evidence="2">
    <location>
        <begin position="434"/>
        <end position="463"/>
    </location>
</feature>
<proteinExistence type="predicted"/>
<accession>A0A0S4J188</accession>
<feature type="compositionally biased region" description="Acidic residues" evidence="1">
    <location>
        <begin position="45"/>
        <end position="54"/>
    </location>
</feature>
<keyword evidence="5" id="KW-1185">Reference proteome</keyword>
<protein>
    <submittedName>
        <fullName evidence="4">Transmembrane protein, putative</fullName>
    </submittedName>
</protein>
<dbReference type="InterPro" id="IPR053235">
    <property type="entry name" value="Ser_Thr_kinase"/>
</dbReference>
<feature type="compositionally biased region" description="Low complexity" evidence="1">
    <location>
        <begin position="1193"/>
        <end position="1206"/>
    </location>
</feature>
<gene>
    <name evidence="4" type="ORF">BSAL_73910</name>
</gene>
<evidence type="ECO:0000259" key="3">
    <source>
        <dbReference type="PROSITE" id="PS50011"/>
    </source>
</evidence>
<dbReference type="Proteomes" id="UP000051952">
    <property type="component" value="Unassembled WGS sequence"/>
</dbReference>
<feature type="region of interest" description="Disordered" evidence="1">
    <location>
        <begin position="40"/>
        <end position="97"/>
    </location>
</feature>
<feature type="transmembrane region" description="Helical" evidence="2">
    <location>
        <begin position="475"/>
        <end position="493"/>
    </location>
</feature>
<evidence type="ECO:0000313" key="5">
    <source>
        <dbReference type="Proteomes" id="UP000051952"/>
    </source>
</evidence>